<evidence type="ECO:0000313" key="3">
    <source>
        <dbReference type="Proteomes" id="UP000694724"/>
    </source>
</evidence>
<dbReference type="FunFam" id="3.50.30.30:FF:000028">
    <property type="entry name" value="N-acetylated alpha-linked acidic dipeptidase like 2"/>
    <property type="match status" value="1"/>
</dbReference>
<dbReference type="InterPro" id="IPR046450">
    <property type="entry name" value="PA_dom_sf"/>
</dbReference>
<protein>
    <recommendedName>
        <fullName evidence="4">N-acetylated alpha-linked acidic dipeptidase like 2</fullName>
    </recommendedName>
</protein>
<dbReference type="SUPFAM" id="SSF52025">
    <property type="entry name" value="PA domain"/>
    <property type="match status" value="1"/>
</dbReference>
<evidence type="ECO:0008006" key="4">
    <source>
        <dbReference type="Google" id="ProtNLM"/>
    </source>
</evidence>
<dbReference type="Ensembl" id="ENSSSCT00055020369.1">
    <property type="protein sequence ID" value="ENSSSCP00055016093.1"/>
    <property type="gene ID" value="ENSSSCG00055010137.1"/>
</dbReference>
<dbReference type="InterPro" id="IPR039373">
    <property type="entry name" value="Peptidase_M28B"/>
</dbReference>
<dbReference type="Gene3D" id="3.50.30.30">
    <property type="match status" value="1"/>
</dbReference>
<dbReference type="SUPFAM" id="SSF53187">
    <property type="entry name" value="Zn-dependent exopeptidases"/>
    <property type="match status" value="1"/>
</dbReference>
<dbReference type="PANTHER" id="PTHR10404:SF32">
    <property type="entry name" value="INACTIVE N-ACETYLATED-ALPHA-LINKED ACIDIC DIPEPTIDASE-LIKE PROTEIN 2"/>
    <property type="match status" value="1"/>
</dbReference>
<keyword evidence="1" id="KW-0472">Membrane</keyword>
<sequence>MAYQKVNADQRAPGHSQYLDNDDLQATALDLEWDMEKELEEPGFDQFQLDSAENQNLEHAETADLNLDSIQPATSPKGRFQRLQEESDYITHYARSAPKSNPCNFCRLLKIFCTAIILFIFGILIGYYAHKNCPSNATSSGTLDLQLYQEILKTIQAEDIKKSFRNLIQLYKSEDDMEISKKIKIQWTSLGLEDVQFVNYSVLLNLPGPAPSSVTLSSSSQCFHPDGQPCSEEARKHSSQDLLYSYAAYSAKGTLKAEVIDVSYGNADDLKRIKKMKNVTNRIALLKLGRLPLLYKLSLLEKAGFGGVLLYIDPCDLPKTTNLSYDTFMVSLNPGGDPSTPGYPSIDGSFRQNRSNLTSLLVQPVSASLIAKLISSPKATTTNNACTPLELPNNEERIVNMQIQTVTKFKTVTNVVGYLKGLTSPDRYILVGSRHHTAYSYNGQEWASSTAIITAFIRALMLRVKRGWRPDRTIVFCSWGGTAFGNIGSYEWGEDFKKVLQRNVVAYVSLHSPIRGNSSLYSVASPSLQQLVAEKNNFNCSRRGQCPETNVSSVQMQDDADYFINHLGIPTVRFSYEDSQLSELSGEVILQIANEPVLPFNALDIALEVQNSLKGDQPNTPQLLAPASRLRESTELFQSDEMRPANDPKERAPIRVRMLNDILQDMEKSFLVQHAPPGFYRNILNHLIGKSSQTIFYRSKWDMGKSTSSSTSMQNKVSLMSNSFNSCDVYKKSLLTEFEATLDGQN</sequence>
<accession>A0A8D1TZP7</accession>
<name>A0A8D1TZP7_PIG</name>
<evidence type="ECO:0000256" key="1">
    <source>
        <dbReference type="SAM" id="Phobius"/>
    </source>
</evidence>
<dbReference type="PANTHER" id="PTHR10404">
    <property type="entry name" value="N-ACETYLATED-ALPHA-LINKED ACIDIC DIPEPTIDASE"/>
    <property type="match status" value="1"/>
</dbReference>
<keyword evidence="1" id="KW-1133">Transmembrane helix</keyword>
<dbReference type="AlphaFoldDB" id="A0A8D1TZP7"/>
<dbReference type="Proteomes" id="UP000694724">
    <property type="component" value="Unplaced"/>
</dbReference>
<evidence type="ECO:0000313" key="2">
    <source>
        <dbReference type="Ensembl" id="ENSSSCP00055016093.1"/>
    </source>
</evidence>
<dbReference type="InterPro" id="IPR036757">
    <property type="entry name" value="TFR-like_dimer_dom_sf"/>
</dbReference>
<dbReference type="SUPFAM" id="SSF47672">
    <property type="entry name" value="Transferrin receptor-like dimerisation domain"/>
    <property type="match status" value="1"/>
</dbReference>
<organism evidence="2 3">
    <name type="scientific">Sus scrofa</name>
    <name type="common">Pig</name>
    <dbReference type="NCBI Taxonomy" id="9823"/>
    <lineage>
        <taxon>Eukaryota</taxon>
        <taxon>Metazoa</taxon>
        <taxon>Chordata</taxon>
        <taxon>Craniata</taxon>
        <taxon>Vertebrata</taxon>
        <taxon>Euteleostomi</taxon>
        <taxon>Mammalia</taxon>
        <taxon>Eutheria</taxon>
        <taxon>Laurasiatheria</taxon>
        <taxon>Artiodactyla</taxon>
        <taxon>Suina</taxon>
        <taxon>Suidae</taxon>
        <taxon>Sus</taxon>
    </lineage>
</organism>
<feature type="transmembrane region" description="Helical" evidence="1">
    <location>
        <begin position="108"/>
        <end position="129"/>
    </location>
</feature>
<dbReference type="Gene3D" id="3.40.630.10">
    <property type="entry name" value="Zn peptidases"/>
    <property type="match status" value="1"/>
</dbReference>
<keyword evidence="1" id="KW-0812">Transmembrane</keyword>
<reference evidence="2" key="1">
    <citation type="submission" date="2025-08" db="UniProtKB">
        <authorList>
            <consortium name="Ensembl"/>
        </authorList>
    </citation>
    <scope>IDENTIFICATION</scope>
</reference>
<proteinExistence type="predicted"/>